<evidence type="ECO:0000313" key="2">
    <source>
        <dbReference type="WBParaSite" id="Pan_g4852.t1"/>
    </source>
</evidence>
<sequence>MEMLSGVVIWRLGFQIVIIIKAPNMMSSLIRLFLLLAVVLLLTVEAVPFLKYNIYDLSAPEEEARPIKRSDIRNCYFSPVQCLLPISEATQRMYFIQQ</sequence>
<organism evidence="1 2">
    <name type="scientific">Panagrellus redivivus</name>
    <name type="common">Microworm</name>
    <dbReference type="NCBI Taxonomy" id="6233"/>
    <lineage>
        <taxon>Eukaryota</taxon>
        <taxon>Metazoa</taxon>
        <taxon>Ecdysozoa</taxon>
        <taxon>Nematoda</taxon>
        <taxon>Chromadorea</taxon>
        <taxon>Rhabditida</taxon>
        <taxon>Tylenchina</taxon>
        <taxon>Panagrolaimomorpha</taxon>
        <taxon>Panagrolaimoidea</taxon>
        <taxon>Panagrolaimidae</taxon>
        <taxon>Panagrellus</taxon>
    </lineage>
</organism>
<accession>A0A7E4ZZI7</accession>
<evidence type="ECO:0000313" key="1">
    <source>
        <dbReference type="Proteomes" id="UP000492821"/>
    </source>
</evidence>
<dbReference type="Proteomes" id="UP000492821">
    <property type="component" value="Unassembled WGS sequence"/>
</dbReference>
<protein>
    <submittedName>
        <fullName evidence="2">Uncharacterized protein</fullName>
    </submittedName>
</protein>
<proteinExistence type="predicted"/>
<reference evidence="1" key="1">
    <citation type="journal article" date="2013" name="Genetics">
        <title>The draft genome and transcriptome of Panagrellus redivivus are shaped by the harsh demands of a free-living lifestyle.</title>
        <authorList>
            <person name="Srinivasan J."/>
            <person name="Dillman A.R."/>
            <person name="Macchietto M.G."/>
            <person name="Heikkinen L."/>
            <person name="Lakso M."/>
            <person name="Fracchia K.M."/>
            <person name="Antoshechkin I."/>
            <person name="Mortazavi A."/>
            <person name="Wong G."/>
            <person name="Sternberg P.W."/>
        </authorList>
    </citation>
    <scope>NUCLEOTIDE SEQUENCE [LARGE SCALE GENOMIC DNA]</scope>
    <source>
        <strain evidence="1">MT8872</strain>
    </source>
</reference>
<reference evidence="2" key="2">
    <citation type="submission" date="2020-10" db="UniProtKB">
        <authorList>
            <consortium name="WormBaseParasite"/>
        </authorList>
    </citation>
    <scope>IDENTIFICATION</scope>
</reference>
<dbReference type="AlphaFoldDB" id="A0A7E4ZZI7"/>
<keyword evidence="1" id="KW-1185">Reference proteome</keyword>
<name>A0A7E4ZZI7_PANRE</name>
<dbReference type="WBParaSite" id="Pan_g4852.t1">
    <property type="protein sequence ID" value="Pan_g4852.t1"/>
    <property type="gene ID" value="Pan_g4852"/>
</dbReference>